<feature type="compositionally biased region" description="Basic and acidic residues" evidence="1">
    <location>
        <begin position="102"/>
        <end position="118"/>
    </location>
</feature>
<dbReference type="Pfam" id="PF26118">
    <property type="entry name" value="DUF8035"/>
    <property type="match status" value="1"/>
</dbReference>
<sequence>MSAFRSSVPDLSRGPERSERWDRDRFHAEVDRDRYGDVRERFEETDDHVYARGPLPTRTRERSERPEGRARNFEEIRDDLVARERRRVAYEDELQMSAPRRRSPETEVDRSVFIERERARRRSPSPPRRPGHLVRRPSSLDTFDRKPTRLEREYSPPASRRGDYHAPPYVPIPLPRSRGLPPPRVYDEEVTEEIRVDEEFLSYPGERIREKETIRTRRRRSRSRDSRRSRATSHRRRSSSRSSSSSSSISGGTAITSRSEYPKKGKTRIPARLVSKRALIELGYPFIEEGNHIIVQKALGQNNIDDLLKLSEDYKKSEFEVLAARSTAGDIIEERREERRTEYIEVPVREERRAEFIEVPARARSSRRSHSRSHSRAGSGAVFLAPRQPSPQLELVKTTTVVRDASPTRYTTASYDTSTSYDTTTSYDTGTSYDTYTTGSTHRPVVVDARPHVHEVSSAIPVGPLALVSDRHYHGSRSEDRSEIRHLERQLARHNRHERHSSRGELVRAERLSTGELVLYEEEVERVEEPSRGLRIEKDKKGRMSISVPKYSR</sequence>
<gene>
    <name evidence="3" type="ORF">B0H67DRAFT_648586</name>
</gene>
<evidence type="ECO:0000259" key="2">
    <source>
        <dbReference type="Pfam" id="PF26118"/>
    </source>
</evidence>
<feature type="domain" description="DUF8035" evidence="2">
    <location>
        <begin position="263"/>
        <end position="316"/>
    </location>
</feature>
<feature type="region of interest" description="Disordered" evidence="1">
    <location>
        <begin position="528"/>
        <end position="553"/>
    </location>
</feature>
<feature type="compositionally biased region" description="Basic and acidic residues" evidence="1">
    <location>
        <begin position="58"/>
        <end position="90"/>
    </location>
</feature>
<keyword evidence="4" id="KW-1185">Reference proteome</keyword>
<feature type="region of interest" description="Disordered" evidence="1">
    <location>
        <begin position="362"/>
        <end position="384"/>
    </location>
</feature>
<feature type="compositionally biased region" description="Pro residues" evidence="1">
    <location>
        <begin position="168"/>
        <end position="184"/>
    </location>
</feature>
<organism evidence="3 4">
    <name type="scientific">Lasiosphaeris hirsuta</name>
    <dbReference type="NCBI Taxonomy" id="260670"/>
    <lineage>
        <taxon>Eukaryota</taxon>
        <taxon>Fungi</taxon>
        <taxon>Dikarya</taxon>
        <taxon>Ascomycota</taxon>
        <taxon>Pezizomycotina</taxon>
        <taxon>Sordariomycetes</taxon>
        <taxon>Sordariomycetidae</taxon>
        <taxon>Sordariales</taxon>
        <taxon>Lasiosphaeriaceae</taxon>
        <taxon>Lasiosphaeris</taxon>
    </lineage>
</organism>
<feature type="compositionally biased region" description="Basic residues" evidence="1">
    <location>
        <begin position="119"/>
        <end position="135"/>
    </location>
</feature>
<reference evidence="3" key="1">
    <citation type="submission" date="2023-06" db="EMBL/GenBank/DDBJ databases">
        <title>Genome-scale phylogeny and comparative genomics of the fungal order Sordariales.</title>
        <authorList>
            <consortium name="Lawrence Berkeley National Laboratory"/>
            <person name="Hensen N."/>
            <person name="Bonometti L."/>
            <person name="Westerberg I."/>
            <person name="Brannstrom I.O."/>
            <person name="Guillou S."/>
            <person name="Cros-Aarteil S."/>
            <person name="Calhoun S."/>
            <person name="Haridas S."/>
            <person name="Kuo A."/>
            <person name="Mondo S."/>
            <person name="Pangilinan J."/>
            <person name="Riley R."/>
            <person name="Labutti K."/>
            <person name="Andreopoulos B."/>
            <person name="Lipzen A."/>
            <person name="Chen C."/>
            <person name="Yanf M."/>
            <person name="Daum C."/>
            <person name="Ng V."/>
            <person name="Clum A."/>
            <person name="Steindorff A."/>
            <person name="Ohm R."/>
            <person name="Martin F."/>
            <person name="Silar P."/>
            <person name="Natvig D."/>
            <person name="Lalanne C."/>
            <person name="Gautier V."/>
            <person name="Ament-Velasquez S.L."/>
            <person name="Kruys A."/>
            <person name="Hutchinson M.I."/>
            <person name="Powell A.J."/>
            <person name="Barry K."/>
            <person name="Miller A.N."/>
            <person name="Grigoriev I.V."/>
            <person name="Debuchy R."/>
            <person name="Gladieux P."/>
            <person name="Thoren M.H."/>
            <person name="Johannesson H."/>
        </authorList>
    </citation>
    <scope>NUCLEOTIDE SEQUENCE</scope>
    <source>
        <strain evidence="3">SMH4607-1</strain>
    </source>
</reference>
<feature type="compositionally biased region" description="Basic residues" evidence="1">
    <location>
        <begin position="364"/>
        <end position="375"/>
    </location>
</feature>
<evidence type="ECO:0000256" key="1">
    <source>
        <dbReference type="SAM" id="MobiDB-lite"/>
    </source>
</evidence>
<comment type="caution">
    <text evidence="3">The sequence shown here is derived from an EMBL/GenBank/DDBJ whole genome shotgun (WGS) entry which is preliminary data.</text>
</comment>
<dbReference type="InterPro" id="IPR058348">
    <property type="entry name" value="DUF8035"/>
</dbReference>
<dbReference type="Proteomes" id="UP001172102">
    <property type="component" value="Unassembled WGS sequence"/>
</dbReference>
<dbReference type="EMBL" id="JAUKUA010000006">
    <property type="protein sequence ID" value="KAK0708534.1"/>
    <property type="molecule type" value="Genomic_DNA"/>
</dbReference>
<evidence type="ECO:0000313" key="3">
    <source>
        <dbReference type="EMBL" id="KAK0708534.1"/>
    </source>
</evidence>
<protein>
    <recommendedName>
        <fullName evidence="2">DUF8035 domain-containing protein</fullName>
    </recommendedName>
</protein>
<feature type="compositionally biased region" description="Basic and acidic residues" evidence="1">
    <location>
        <begin position="13"/>
        <end position="23"/>
    </location>
</feature>
<feature type="compositionally biased region" description="Basic and acidic residues" evidence="1">
    <location>
        <begin position="36"/>
        <end position="50"/>
    </location>
</feature>
<name>A0AA40A3I2_9PEZI</name>
<feature type="region of interest" description="Disordered" evidence="1">
    <location>
        <begin position="1"/>
        <end position="23"/>
    </location>
</feature>
<feature type="region of interest" description="Disordered" evidence="1">
    <location>
        <begin position="211"/>
        <end position="267"/>
    </location>
</feature>
<feature type="compositionally biased region" description="Basic and acidic residues" evidence="1">
    <location>
        <begin position="142"/>
        <end position="164"/>
    </location>
</feature>
<feature type="compositionally biased region" description="Low complexity" evidence="1">
    <location>
        <begin position="240"/>
        <end position="259"/>
    </location>
</feature>
<feature type="compositionally biased region" description="Basic and acidic residues" evidence="1">
    <location>
        <begin position="528"/>
        <end position="542"/>
    </location>
</feature>
<feature type="compositionally biased region" description="Basic residues" evidence="1">
    <location>
        <begin position="229"/>
        <end position="239"/>
    </location>
</feature>
<feature type="region of interest" description="Disordered" evidence="1">
    <location>
        <begin position="36"/>
        <end position="184"/>
    </location>
</feature>
<dbReference type="AlphaFoldDB" id="A0AA40A3I2"/>
<evidence type="ECO:0000313" key="4">
    <source>
        <dbReference type="Proteomes" id="UP001172102"/>
    </source>
</evidence>
<accession>A0AA40A3I2</accession>
<proteinExistence type="predicted"/>